<dbReference type="Gene3D" id="3.40.390.10">
    <property type="entry name" value="Collagenase (Catalytic Domain)"/>
    <property type="match status" value="1"/>
</dbReference>
<dbReference type="AlphaFoldDB" id="A0A517YMZ0"/>
<dbReference type="EMBL" id="CP036274">
    <property type="protein sequence ID" value="QDU31583.1"/>
    <property type="molecule type" value="Genomic_DNA"/>
</dbReference>
<protein>
    <recommendedName>
        <fullName evidence="3">Metallopeptidase</fullName>
    </recommendedName>
</protein>
<accession>A0A517YMZ0</accession>
<dbReference type="InterPro" id="IPR024079">
    <property type="entry name" value="MetalloPept_cat_dom_sf"/>
</dbReference>
<proteinExistence type="predicted"/>
<evidence type="ECO:0000313" key="2">
    <source>
        <dbReference type="Proteomes" id="UP000315017"/>
    </source>
</evidence>
<dbReference type="Proteomes" id="UP000315017">
    <property type="component" value="Chromosome"/>
</dbReference>
<dbReference type="GO" id="GO:0008237">
    <property type="term" value="F:metallopeptidase activity"/>
    <property type="evidence" value="ECO:0007669"/>
    <property type="project" value="InterPro"/>
</dbReference>
<sequence>MTGLIPQIGPLPAFSRQIEIGPWFDYVESTSSVYVASTKSLCRTHPVIRILPLNWLLSTCLTTCLLLANLAGAADANDSAAKQLTPAGTHRIETIEGWTVQVDTSFDKEDNRDLRENTLRVVANQLYHLKTLLAPEMVAELQKIPIRLDVHNEKLVQAQYHPSAGWLKANGHPAECTRVVHIPRAKYFLDRKHQSHQPYVLLHELAHAYHDQVLTFEHPAIIAAYDRAKKAELYDKILLINGKETKHYAMTNHKEFFAEMTECYLGTNDFFPFVSGELKKHDEETFRLLEGIWGKLP</sequence>
<reference evidence="1 2" key="1">
    <citation type="submission" date="2019-02" db="EMBL/GenBank/DDBJ databases">
        <title>Deep-cultivation of Planctomycetes and their phenomic and genomic characterization uncovers novel biology.</title>
        <authorList>
            <person name="Wiegand S."/>
            <person name="Jogler M."/>
            <person name="Boedeker C."/>
            <person name="Pinto D."/>
            <person name="Vollmers J."/>
            <person name="Rivas-Marin E."/>
            <person name="Kohn T."/>
            <person name="Peeters S.H."/>
            <person name="Heuer A."/>
            <person name="Rast P."/>
            <person name="Oberbeckmann S."/>
            <person name="Bunk B."/>
            <person name="Jeske O."/>
            <person name="Meyerdierks A."/>
            <person name="Storesund J.E."/>
            <person name="Kallscheuer N."/>
            <person name="Luecker S."/>
            <person name="Lage O.M."/>
            <person name="Pohl T."/>
            <person name="Merkel B.J."/>
            <person name="Hornburger P."/>
            <person name="Mueller R.-W."/>
            <person name="Bruemmer F."/>
            <person name="Labrenz M."/>
            <person name="Spormann A.M."/>
            <person name="Op den Camp H."/>
            <person name="Overmann J."/>
            <person name="Amann R."/>
            <person name="Jetten M.S.M."/>
            <person name="Mascher T."/>
            <person name="Medema M.H."/>
            <person name="Devos D.P."/>
            <person name="Kaster A.-K."/>
            <person name="Ovreas L."/>
            <person name="Rohde M."/>
            <person name="Galperin M.Y."/>
            <person name="Jogler C."/>
        </authorList>
    </citation>
    <scope>NUCLEOTIDE SEQUENCE [LARGE SCALE GENOMIC DNA]</scope>
    <source>
        <strain evidence="1 2">ETA_A8</strain>
    </source>
</reference>
<organism evidence="1 2">
    <name type="scientific">Anatilimnocola aggregata</name>
    <dbReference type="NCBI Taxonomy" id="2528021"/>
    <lineage>
        <taxon>Bacteria</taxon>
        <taxon>Pseudomonadati</taxon>
        <taxon>Planctomycetota</taxon>
        <taxon>Planctomycetia</taxon>
        <taxon>Pirellulales</taxon>
        <taxon>Pirellulaceae</taxon>
        <taxon>Anatilimnocola</taxon>
    </lineage>
</organism>
<evidence type="ECO:0000313" key="1">
    <source>
        <dbReference type="EMBL" id="QDU31583.1"/>
    </source>
</evidence>
<dbReference type="SUPFAM" id="SSF55486">
    <property type="entry name" value="Metalloproteases ('zincins'), catalytic domain"/>
    <property type="match status" value="1"/>
</dbReference>
<gene>
    <name evidence="1" type="ORF">ETAA8_67430</name>
</gene>
<dbReference type="KEGG" id="aagg:ETAA8_67430"/>
<evidence type="ECO:0008006" key="3">
    <source>
        <dbReference type="Google" id="ProtNLM"/>
    </source>
</evidence>
<name>A0A517YMZ0_9BACT</name>
<keyword evidence="2" id="KW-1185">Reference proteome</keyword>